<comment type="caution">
    <text evidence="9">The sequence shown here is derived from an EMBL/GenBank/DDBJ whole genome shotgun (WGS) entry which is preliminary data.</text>
</comment>
<evidence type="ECO:0000256" key="7">
    <source>
        <dbReference type="SAM" id="Phobius"/>
    </source>
</evidence>
<keyword evidence="2" id="KW-1003">Cell membrane</keyword>
<keyword evidence="6" id="KW-0175">Coiled coil</keyword>
<dbReference type="InterPro" id="IPR050445">
    <property type="entry name" value="Bact_polysacc_biosynth/exp"/>
</dbReference>
<dbReference type="AlphaFoldDB" id="A4C654"/>
<evidence type="ECO:0000313" key="9">
    <source>
        <dbReference type="EMBL" id="EAR29458.1"/>
    </source>
</evidence>
<dbReference type="InterPro" id="IPR003856">
    <property type="entry name" value="LPS_length_determ_N"/>
</dbReference>
<dbReference type="Pfam" id="PF02706">
    <property type="entry name" value="Wzz"/>
    <property type="match status" value="1"/>
</dbReference>
<feature type="domain" description="Polysaccharide chain length determinant N-terminal" evidence="8">
    <location>
        <begin position="20"/>
        <end position="109"/>
    </location>
</feature>
<evidence type="ECO:0000256" key="3">
    <source>
        <dbReference type="ARBA" id="ARBA00022692"/>
    </source>
</evidence>
<evidence type="ECO:0000259" key="8">
    <source>
        <dbReference type="Pfam" id="PF02706"/>
    </source>
</evidence>
<name>A4C654_9GAMM</name>
<accession>A4C654</accession>
<evidence type="ECO:0000256" key="1">
    <source>
        <dbReference type="ARBA" id="ARBA00004651"/>
    </source>
</evidence>
<keyword evidence="4 7" id="KW-1133">Transmembrane helix</keyword>
<dbReference type="STRING" id="87626.PTD2_11599"/>
<dbReference type="PANTHER" id="PTHR32309">
    <property type="entry name" value="TYROSINE-PROTEIN KINASE"/>
    <property type="match status" value="1"/>
</dbReference>
<dbReference type="HOGENOM" id="CLU_577292_0_0_6"/>
<keyword evidence="10" id="KW-1185">Reference proteome</keyword>
<keyword evidence="3 7" id="KW-0812">Transmembrane</keyword>
<dbReference type="PANTHER" id="PTHR32309:SF31">
    <property type="entry name" value="CAPSULAR EXOPOLYSACCHARIDE FAMILY"/>
    <property type="match status" value="1"/>
</dbReference>
<protein>
    <recommendedName>
        <fullName evidence="8">Polysaccharide chain length determinant N-terminal domain-containing protein</fullName>
    </recommendedName>
</protein>
<dbReference type="EMBL" id="AAOH01000002">
    <property type="protein sequence ID" value="EAR29458.1"/>
    <property type="molecule type" value="Genomic_DNA"/>
</dbReference>
<evidence type="ECO:0000256" key="2">
    <source>
        <dbReference type="ARBA" id="ARBA00022475"/>
    </source>
</evidence>
<proteinExistence type="predicted"/>
<dbReference type="eggNOG" id="COG3206">
    <property type="taxonomic scope" value="Bacteria"/>
</dbReference>
<dbReference type="GO" id="GO:0005886">
    <property type="term" value="C:plasma membrane"/>
    <property type="evidence" value="ECO:0007669"/>
    <property type="project" value="UniProtKB-SubCell"/>
</dbReference>
<feature type="coiled-coil region" evidence="6">
    <location>
        <begin position="328"/>
        <end position="362"/>
    </location>
</feature>
<evidence type="ECO:0000256" key="5">
    <source>
        <dbReference type="ARBA" id="ARBA00023136"/>
    </source>
</evidence>
<organism evidence="9 10">
    <name type="scientific">Pseudoalteromonas tunicata D2</name>
    <dbReference type="NCBI Taxonomy" id="87626"/>
    <lineage>
        <taxon>Bacteria</taxon>
        <taxon>Pseudomonadati</taxon>
        <taxon>Pseudomonadota</taxon>
        <taxon>Gammaproteobacteria</taxon>
        <taxon>Alteromonadales</taxon>
        <taxon>Pseudoalteromonadaceae</taxon>
        <taxon>Pseudoalteromonas</taxon>
    </lineage>
</organism>
<keyword evidence="5 7" id="KW-0472">Membrane</keyword>
<gene>
    <name evidence="9" type="ORF">PTD2_11599</name>
</gene>
<feature type="transmembrane region" description="Helical" evidence="7">
    <location>
        <begin position="424"/>
        <end position="446"/>
    </location>
</feature>
<dbReference type="Proteomes" id="UP000006201">
    <property type="component" value="Unassembled WGS sequence"/>
</dbReference>
<sequence>MEHGTYKNKKLPKQEQNQTIRDIVGIFFIKKTLFLGSFFAVVFAALAVVLLYPPIYEVNAKLVIKPQIETPVVFDKDVSRVNYENRVDTQMINTVIELLKSEPVMTEVVMSHHLAPSNDEFEIQKAILKLSAGFKAEPLSLSNIIQLKLRGGDPQAIVEQLNSIIDTYISYHINVNQTSKSSLDFFDKQTDTFQTRFTELTNNLANESQRVNVASPTLQKENILQLIRDLEYRKTEVAMDTSSLNERLLLITKIKKNIKGDDKWVGLPRDILDSFPALIEMSKSLAQLIINKQRAMSDYLPDSKAVTDAESQYRNMHKQIHIQMKQIIDELETKVKSRQSELKEIEIKIAEAQQDLGLLTASSINLERLQLEHDLAKNNYTLYSTKREEARINLEKDQALFANVSIATRPVKPLVPWFPQKTKIMLMAIILAFFLAMGLCIAAYSLDQRVVMPNDIISKTKIRYLGSLDDTSA</sequence>
<evidence type="ECO:0000256" key="4">
    <source>
        <dbReference type="ARBA" id="ARBA00022989"/>
    </source>
</evidence>
<evidence type="ECO:0000313" key="10">
    <source>
        <dbReference type="Proteomes" id="UP000006201"/>
    </source>
</evidence>
<dbReference type="RefSeq" id="WP_009837332.1">
    <property type="nucleotide sequence ID" value="NZ_AAOH01000002.1"/>
</dbReference>
<feature type="transmembrane region" description="Helical" evidence="7">
    <location>
        <begin position="33"/>
        <end position="52"/>
    </location>
</feature>
<reference evidence="9 10" key="1">
    <citation type="submission" date="2006-02" db="EMBL/GenBank/DDBJ databases">
        <authorList>
            <person name="Moran M.A."/>
            <person name="Kjelleberg S."/>
            <person name="Egan S."/>
            <person name="Saunders N."/>
            <person name="Thomas T."/>
            <person name="Ferriera S."/>
            <person name="Johnson J."/>
            <person name="Kravitz S."/>
            <person name="Halpern A."/>
            <person name="Remington K."/>
            <person name="Beeson K."/>
            <person name="Tran B."/>
            <person name="Rogers Y.-H."/>
            <person name="Friedman R."/>
            <person name="Venter J.C."/>
        </authorList>
    </citation>
    <scope>NUCLEOTIDE SEQUENCE [LARGE SCALE GENOMIC DNA]</scope>
    <source>
        <strain evidence="9 10">D2</strain>
    </source>
</reference>
<dbReference type="OrthoDB" id="7057573at2"/>
<evidence type="ECO:0000256" key="6">
    <source>
        <dbReference type="SAM" id="Coils"/>
    </source>
</evidence>
<comment type="subcellular location">
    <subcellularLocation>
        <location evidence="1">Cell membrane</location>
        <topology evidence="1">Multi-pass membrane protein</topology>
    </subcellularLocation>
</comment>